<feature type="transmembrane region" description="Helical" evidence="8">
    <location>
        <begin position="218"/>
        <end position="238"/>
    </location>
</feature>
<name>A0A1F7JFA5_9BACT</name>
<dbReference type="GO" id="GO:0009103">
    <property type="term" value="P:lipopolysaccharide biosynthetic process"/>
    <property type="evidence" value="ECO:0007669"/>
    <property type="project" value="UniProtKB-ARBA"/>
</dbReference>
<evidence type="ECO:0000256" key="4">
    <source>
        <dbReference type="ARBA" id="ARBA00022679"/>
    </source>
</evidence>
<keyword evidence="4" id="KW-0808">Transferase</keyword>
<dbReference type="InterPro" id="IPR050297">
    <property type="entry name" value="LipidA_mod_glycosyltrf_83"/>
</dbReference>
<dbReference type="Proteomes" id="UP000177418">
    <property type="component" value="Unassembled WGS sequence"/>
</dbReference>
<sequence>MFDIGVIIKQIKNNLGRKDVLLFLVILGFYLLTRIINLDKFPIFGDEGIYVRWAKVAWHDASWRFISLTDGKQPFQTWGTIPFLKLFPQNPLLAGRLFSASTGMFALIGMMATCFYLFGKRSMYLSGLFYVFTPYFLFYDRMALVDSGVNAFSIWIFLLSIILVKTVRLDIALLYGLLVGMALLAKSSVRLFLGLGYLASILLTPFSKKNINGFLRKFVNFSILYLLSLIIALVIYNVQRLSPFFHYVAEKNKTFVMTSEEFIKTPFANFFNNIKIIPQYVYSEMGYVIGLLGLLGLFFLFKKSRSLALYFIFWLVVPFFIIAFLSKIIFPRYLIFFASSLTMLAVYFLSQIKIKTTYIAVICIILISVIYFDFTIVFDHENIPFPEVDRGQYIEGVTAGWGIDKIVHFAREKSKEKKVILLAEGNFGVVGDQIDSYLWQNDNIELRGYWPLDEKELLENKKSLDRAYVYVVFSHRQEFPNNWPIKLIKKYEKPSGKVAIYFSQLIQ</sequence>
<dbReference type="EMBL" id="MGAV01000017">
    <property type="protein sequence ID" value="OGK54293.1"/>
    <property type="molecule type" value="Genomic_DNA"/>
</dbReference>
<dbReference type="GO" id="GO:0005886">
    <property type="term" value="C:plasma membrane"/>
    <property type="evidence" value="ECO:0007669"/>
    <property type="project" value="UniProtKB-SubCell"/>
</dbReference>
<protein>
    <submittedName>
        <fullName evidence="9">Uncharacterized protein</fullName>
    </submittedName>
</protein>
<keyword evidence="7 8" id="KW-0472">Membrane</keyword>
<accession>A0A1F7JFA5</accession>
<evidence type="ECO:0000256" key="3">
    <source>
        <dbReference type="ARBA" id="ARBA00022676"/>
    </source>
</evidence>
<feature type="transmembrane region" description="Helical" evidence="8">
    <location>
        <begin position="280"/>
        <end position="301"/>
    </location>
</feature>
<keyword evidence="3" id="KW-0328">Glycosyltransferase</keyword>
<dbReference type="PANTHER" id="PTHR33908:SF11">
    <property type="entry name" value="MEMBRANE PROTEIN"/>
    <property type="match status" value="1"/>
</dbReference>
<evidence type="ECO:0000313" key="9">
    <source>
        <dbReference type="EMBL" id="OGK54293.1"/>
    </source>
</evidence>
<dbReference type="PANTHER" id="PTHR33908">
    <property type="entry name" value="MANNOSYLTRANSFERASE YKCB-RELATED"/>
    <property type="match status" value="1"/>
</dbReference>
<keyword evidence="5 8" id="KW-0812">Transmembrane</keyword>
<dbReference type="GO" id="GO:0016763">
    <property type="term" value="F:pentosyltransferase activity"/>
    <property type="evidence" value="ECO:0007669"/>
    <property type="project" value="TreeGrafter"/>
</dbReference>
<organism evidence="9 10">
    <name type="scientific">Candidatus Roizmanbacteria bacterium RIFCSPLOWO2_02_FULL_36_11</name>
    <dbReference type="NCBI Taxonomy" id="1802071"/>
    <lineage>
        <taxon>Bacteria</taxon>
        <taxon>Candidatus Roizmaniibacteriota</taxon>
    </lineage>
</organism>
<feature type="transmembrane region" description="Helical" evidence="8">
    <location>
        <begin position="189"/>
        <end position="206"/>
    </location>
</feature>
<evidence type="ECO:0000256" key="1">
    <source>
        <dbReference type="ARBA" id="ARBA00004651"/>
    </source>
</evidence>
<feature type="transmembrane region" description="Helical" evidence="8">
    <location>
        <begin position="358"/>
        <end position="378"/>
    </location>
</feature>
<keyword evidence="2" id="KW-1003">Cell membrane</keyword>
<evidence type="ECO:0000313" key="10">
    <source>
        <dbReference type="Proteomes" id="UP000177418"/>
    </source>
</evidence>
<evidence type="ECO:0000256" key="2">
    <source>
        <dbReference type="ARBA" id="ARBA00022475"/>
    </source>
</evidence>
<gene>
    <name evidence="9" type="ORF">A3H78_01355</name>
</gene>
<dbReference type="AlphaFoldDB" id="A0A1F7JFA5"/>
<proteinExistence type="predicted"/>
<feature type="transmembrane region" description="Helical" evidence="8">
    <location>
        <begin position="123"/>
        <end position="139"/>
    </location>
</feature>
<evidence type="ECO:0000256" key="5">
    <source>
        <dbReference type="ARBA" id="ARBA00022692"/>
    </source>
</evidence>
<feature type="transmembrane region" description="Helical" evidence="8">
    <location>
        <begin position="307"/>
        <end position="326"/>
    </location>
</feature>
<feature type="transmembrane region" description="Helical" evidence="8">
    <location>
        <begin position="333"/>
        <end position="352"/>
    </location>
</feature>
<comment type="caution">
    <text evidence="9">The sequence shown here is derived from an EMBL/GenBank/DDBJ whole genome shotgun (WGS) entry which is preliminary data.</text>
</comment>
<comment type="subcellular location">
    <subcellularLocation>
        <location evidence="1">Cell membrane</location>
        <topology evidence="1">Multi-pass membrane protein</topology>
    </subcellularLocation>
</comment>
<keyword evidence="6 8" id="KW-1133">Transmembrane helix</keyword>
<feature type="transmembrane region" description="Helical" evidence="8">
    <location>
        <begin position="151"/>
        <end position="177"/>
    </location>
</feature>
<feature type="transmembrane region" description="Helical" evidence="8">
    <location>
        <begin position="97"/>
        <end position="118"/>
    </location>
</feature>
<evidence type="ECO:0000256" key="7">
    <source>
        <dbReference type="ARBA" id="ARBA00023136"/>
    </source>
</evidence>
<evidence type="ECO:0000256" key="6">
    <source>
        <dbReference type="ARBA" id="ARBA00022989"/>
    </source>
</evidence>
<feature type="transmembrane region" description="Helical" evidence="8">
    <location>
        <begin position="20"/>
        <end position="36"/>
    </location>
</feature>
<reference evidence="9 10" key="1">
    <citation type="journal article" date="2016" name="Nat. Commun.">
        <title>Thousands of microbial genomes shed light on interconnected biogeochemical processes in an aquifer system.</title>
        <authorList>
            <person name="Anantharaman K."/>
            <person name="Brown C.T."/>
            <person name="Hug L.A."/>
            <person name="Sharon I."/>
            <person name="Castelle C.J."/>
            <person name="Probst A.J."/>
            <person name="Thomas B.C."/>
            <person name="Singh A."/>
            <person name="Wilkins M.J."/>
            <person name="Karaoz U."/>
            <person name="Brodie E.L."/>
            <person name="Williams K.H."/>
            <person name="Hubbard S.S."/>
            <person name="Banfield J.F."/>
        </authorList>
    </citation>
    <scope>NUCLEOTIDE SEQUENCE [LARGE SCALE GENOMIC DNA]</scope>
</reference>
<evidence type="ECO:0000256" key="8">
    <source>
        <dbReference type="SAM" id="Phobius"/>
    </source>
</evidence>